<keyword evidence="5" id="KW-0804">Transcription</keyword>
<keyword evidence="4" id="KW-0238">DNA-binding</keyword>
<feature type="compositionally biased region" description="Low complexity" evidence="7">
    <location>
        <begin position="253"/>
        <end position="262"/>
    </location>
</feature>
<dbReference type="Proteomes" id="UP001229421">
    <property type="component" value="Unassembled WGS sequence"/>
</dbReference>
<comment type="caution">
    <text evidence="10">The sequence shown here is derived from an EMBL/GenBank/DDBJ whole genome shotgun (WGS) entry which is preliminary data.</text>
</comment>
<feature type="domain" description="HTH myb-type" evidence="9">
    <location>
        <begin position="165"/>
        <end position="216"/>
    </location>
</feature>
<evidence type="ECO:0000256" key="5">
    <source>
        <dbReference type="ARBA" id="ARBA00023163"/>
    </source>
</evidence>
<proteinExistence type="predicted"/>
<accession>A0AAD8NY14</accession>
<evidence type="ECO:0000256" key="6">
    <source>
        <dbReference type="ARBA" id="ARBA00023242"/>
    </source>
</evidence>
<dbReference type="FunFam" id="1.10.10.60:FF:000060">
    <property type="entry name" value="MYB transcription factor"/>
    <property type="match status" value="1"/>
</dbReference>
<evidence type="ECO:0000256" key="3">
    <source>
        <dbReference type="ARBA" id="ARBA00023015"/>
    </source>
</evidence>
<evidence type="ECO:0000256" key="2">
    <source>
        <dbReference type="ARBA" id="ARBA00022737"/>
    </source>
</evidence>
<evidence type="ECO:0000256" key="7">
    <source>
        <dbReference type="SAM" id="MobiDB-lite"/>
    </source>
</evidence>
<dbReference type="AlphaFoldDB" id="A0AAD8NY14"/>
<evidence type="ECO:0000256" key="4">
    <source>
        <dbReference type="ARBA" id="ARBA00023125"/>
    </source>
</evidence>
<dbReference type="PANTHER" id="PTHR47996">
    <property type="entry name" value="TRANSCRIPTION FACTOR DUO1"/>
    <property type="match status" value="1"/>
</dbReference>
<dbReference type="InterPro" id="IPR009057">
    <property type="entry name" value="Homeodomain-like_sf"/>
</dbReference>
<feature type="domain" description="Myb-like" evidence="8">
    <location>
        <begin position="169"/>
        <end position="212"/>
    </location>
</feature>
<dbReference type="SMART" id="SM00717">
    <property type="entry name" value="SANT"/>
    <property type="match status" value="2"/>
</dbReference>
<dbReference type="Pfam" id="PF00249">
    <property type="entry name" value="Myb_DNA-binding"/>
    <property type="match status" value="2"/>
</dbReference>
<dbReference type="GO" id="GO:0005634">
    <property type="term" value="C:nucleus"/>
    <property type="evidence" value="ECO:0007669"/>
    <property type="project" value="UniProtKB-SubCell"/>
</dbReference>
<evidence type="ECO:0000313" key="10">
    <source>
        <dbReference type="EMBL" id="KAK1424936.1"/>
    </source>
</evidence>
<dbReference type="FunFam" id="1.10.10.60:FF:000351">
    <property type="entry name" value="Transcription factor GAMYB"/>
    <property type="match status" value="1"/>
</dbReference>
<dbReference type="PROSITE" id="PS50090">
    <property type="entry name" value="MYB_LIKE"/>
    <property type="match status" value="2"/>
</dbReference>
<dbReference type="InterPro" id="IPR001005">
    <property type="entry name" value="SANT/Myb"/>
</dbReference>
<dbReference type="InterPro" id="IPR017930">
    <property type="entry name" value="Myb_dom"/>
</dbReference>
<comment type="subcellular location">
    <subcellularLocation>
        <location evidence="1">Nucleus</location>
    </subcellularLocation>
</comment>
<sequence>MTIVVHPRSKEWYFWHKTPIVCSGERGRGGYRKQSASWRFFEDRNVKVELMIEEMNKLSVNLALHACGDEVGRAEPDRIFINRRRRRRTKVESKKLMEMRRSTTYDEMGEIKKGPWKTEEDEVLLRHVKKYGPRDWSSIRSKGLLQRTGKSCRLRWVNKLRPDLKNGVKFSAEEERTVIELQGQYGNKWARIATHLPGRTDNDVKNFWSSRQKRLARVLLSPPSHQPPQKSHKSLREPPALQKVPPFEAPKHSSSTESSVTSPKALSCSSSYCEPIQMVPLPELMNPTTTNAAIESATGLLDQNQNQNQPICQFEYTTIPIEENSCNQPPLPPPLLQDFHHIPPPPPPLTFDTQDIFNQLGDPNFFAVFGQGGTADLSQFPFVQTGGEGESGGSCGREECNDPLMMEADAFMDEFPMDMFDHIEPLPSPSEW</sequence>
<dbReference type="Gene3D" id="1.10.10.60">
    <property type="entry name" value="Homeodomain-like"/>
    <property type="match status" value="2"/>
</dbReference>
<dbReference type="CDD" id="cd00167">
    <property type="entry name" value="SANT"/>
    <property type="match status" value="2"/>
</dbReference>
<gene>
    <name evidence="10" type="ORF">QVD17_20277</name>
</gene>
<keyword evidence="2" id="KW-0677">Repeat</keyword>
<protein>
    <submittedName>
        <fullName evidence="10">Uncharacterized protein</fullName>
    </submittedName>
</protein>
<dbReference type="GO" id="GO:0003677">
    <property type="term" value="F:DNA binding"/>
    <property type="evidence" value="ECO:0007669"/>
    <property type="project" value="UniProtKB-KW"/>
</dbReference>
<organism evidence="10 11">
    <name type="scientific">Tagetes erecta</name>
    <name type="common">African marigold</name>
    <dbReference type="NCBI Taxonomy" id="13708"/>
    <lineage>
        <taxon>Eukaryota</taxon>
        <taxon>Viridiplantae</taxon>
        <taxon>Streptophyta</taxon>
        <taxon>Embryophyta</taxon>
        <taxon>Tracheophyta</taxon>
        <taxon>Spermatophyta</taxon>
        <taxon>Magnoliopsida</taxon>
        <taxon>eudicotyledons</taxon>
        <taxon>Gunneridae</taxon>
        <taxon>Pentapetalae</taxon>
        <taxon>asterids</taxon>
        <taxon>campanulids</taxon>
        <taxon>Asterales</taxon>
        <taxon>Asteraceae</taxon>
        <taxon>Asteroideae</taxon>
        <taxon>Heliantheae alliance</taxon>
        <taxon>Tageteae</taxon>
        <taxon>Tagetes</taxon>
    </lineage>
</organism>
<dbReference type="PROSITE" id="PS51294">
    <property type="entry name" value="HTH_MYB"/>
    <property type="match status" value="2"/>
</dbReference>
<dbReference type="InterPro" id="IPR053106">
    <property type="entry name" value="Plant_Male-Germline_Reg_TFs"/>
</dbReference>
<evidence type="ECO:0000259" key="8">
    <source>
        <dbReference type="PROSITE" id="PS50090"/>
    </source>
</evidence>
<dbReference type="SUPFAM" id="SSF46689">
    <property type="entry name" value="Homeodomain-like"/>
    <property type="match status" value="1"/>
</dbReference>
<feature type="domain" description="HTH myb-type" evidence="9">
    <location>
        <begin position="108"/>
        <end position="164"/>
    </location>
</feature>
<dbReference type="PANTHER" id="PTHR47996:SF3">
    <property type="entry name" value="TRANSCRIPTION FACTOR DUO1"/>
    <property type="match status" value="1"/>
</dbReference>
<name>A0AAD8NY14_TARER</name>
<evidence type="ECO:0000313" key="11">
    <source>
        <dbReference type="Proteomes" id="UP001229421"/>
    </source>
</evidence>
<feature type="region of interest" description="Disordered" evidence="7">
    <location>
        <begin position="219"/>
        <end position="264"/>
    </location>
</feature>
<keyword evidence="3" id="KW-0805">Transcription regulation</keyword>
<evidence type="ECO:0000259" key="9">
    <source>
        <dbReference type="PROSITE" id="PS51294"/>
    </source>
</evidence>
<dbReference type="EMBL" id="JAUHHV010000005">
    <property type="protein sequence ID" value="KAK1424936.1"/>
    <property type="molecule type" value="Genomic_DNA"/>
</dbReference>
<keyword evidence="6" id="KW-0539">Nucleus</keyword>
<evidence type="ECO:0000256" key="1">
    <source>
        <dbReference type="ARBA" id="ARBA00004123"/>
    </source>
</evidence>
<reference evidence="10" key="1">
    <citation type="journal article" date="2023" name="bioRxiv">
        <title>Improved chromosome-level genome assembly for marigold (Tagetes erecta).</title>
        <authorList>
            <person name="Jiang F."/>
            <person name="Yuan L."/>
            <person name="Wang S."/>
            <person name="Wang H."/>
            <person name="Xu D."/>
            <person name="Wang A."/>
            <person name="Fan W."/>
        </authorList>
    </citation>
    <scope>NUCLEOTIDE SEQUENCE</scope>
    <source>
        <strain evidence="10">WSJ</strain>
        <tissue evidence="10">Leaf</tissue>
    </source>
</reference>
<keyword evidence="11" id="KW-1185">Reference proteome</keyword>
<feature type="domain" description="Myb-like" evidence="8">
    <location>
        <begin position="108"/>
        <end position="160"/>
    </location>
</feature>